<gene>
    <name evidence="3" type="ORF">BIY37_01345</name>
</gene>
<dbReference type="AlphaFoldDB" id="A0A1V6M367"/>
<proteinExistence type="predicted"/>
<comment type="caution">
    <text evidence="3">The sequence shown here is derived from an EMBL/GenBank/DDBJ whole genome shotgun (WGS) entry which is preliminary data.</text>
</comment>
<dbReference type="InterPro" id="IPR050742">
    <property type="entry name" value="Helicase_Restrict-Modif_Enz"/>
</dbReference>
<organism evidence="3 4">
    <name type="scientific">Candidatus Brocadia sapporoensis</name>
    <dbReference type="NCBI Taxonomy" id="392547"/>
    <lineage>
        <taxon>Bacteria</taxon>
        <taxon>Pseudomonadati</taxon>
        <taxon>Planctomycetota</taxon>
        <taxon>Candidatus Brocadiia</taxon>
        <taxon>Candidatus Brocadiales</taxon>
        <taxon>Candidatus Brocadiaceae</taxon>
        <taxon>Candidatus Brocadia</taxon>
    </lineage>
</organism>
<dbReference type="GO" id="GO:0016787">
    <property type="term" value="F:hydrolase activity"/>
    <property type="evidence" value="ECO:0007669"/>
    <property type="project" value="InterPro"/>
</dbReference>
<dbReference type="Pfam" id="PF04851">
    <property type="entry name" value="ResIII"/>
    <property type="match status" value="1"/>
</dbReference>
<dbReference type="GO" id="GO:0003677">
    <property type="term" value="F:DNA binding"/>
    <property type="evidence" value="ECO:0007669"/>
    <property type="project" value="InterPro"/>
</dbReference>
<dbReference type="Pfam" id="PF00271">
    <property type="entry name" value="Helicase_C"/>
    <property type="match status" value="1"/>
</dbReference>
<evidence type="ECO:0000259" key="2">
    <source>
        <dbReference type="Pfam" id="PF04851"/>
    </source>
</evidence>
<evidence type="ECO:0000313" key="4">
    <source>
        <dbReference type="Proteomes" id="UP000242219"/>
    </source>
</evidence>
<evidence type="ECO:0000313" key="3">
    <source>
        <dbReference type="EMBL" id="OQD46843.1"/>
    </source>
</evidence>
<dbReference type="InterPro" id="IPR001650">
    <property type="entry name" value="Helicase_C-like"/>
</dbReference>
<accession>A0A1V6M367</accession>
<dbReference type="InterPro" id="IPR027417">
    <property type="entry name" value="P-loop_NTPase"/>
</dbReference>
<sequence length="902" mass="103551">MNILAELTDKLTLKKHTPNPLVRQSAHDEVSRGELKSPLLGGDLGVGSFLQQELEKVKTSYPTCTDFERNFPSLCFALATGVGKTRLMGAFIAYLYLSKGMRHYFVLAPNITIYNKLIEDFSNPNCPKYVFQGIGEFVHNQPRIITGDNYNEIHQTKMFVSDIHINIFNISKINAETRSGKLPRIKRLSEYIGDSYFNYLSNLDDLVLLMDESHHYRADRGMQVINELNPILGLELTATPQVERSGGAVKFKNVVYEYSLAKAIQDGFVKEPAVATRKDFDPSHYSADELDRIKLEDGIRIHEDTKVALDIYARDNKVKPVKPFVLIVSQDTTHAGKLKQLIISNAFFNGNYADKVMEIHSNQSGEEKEENIEKLISLENPDNKTEIVIHVNMLKEGWDVTNLYTIIPLRTATSMTLREQTIGRGLRLPYGKRTGADKVDKLTVVAHDKFQEIIDAANQPDSIIRRQNIIEIDPQETSGQKEVITSVSNIEQKLEEERKKIELIAEPEQKQRAQIDLEIRKTILSTLPELNNAVTNVNELSRAEIKQIAVERIKQKIYSTPQKNLFAAEMIKEVEEAYESVVHDFVQNIIEIPRITIQQSNEVRSGFKDFDLDTKNLNYQPVSEEILIKKLREQENSIDIISGKGRGIHDSPENIIVNELMNFPEIDYDVQSDLLFKIANQAIEKFRTYLDNDKLMNVVQYNKREIAGYIYSQLMQHFYCEAPSYEKPIVKPFTRIEEHNFSKYTKDSIHHFTETITPTNAIPNKVFRGFRKACHNLYKFDSKTEKDFAAILEQDGAVLKWLRPASNQFHIYWKNNSRQYNPDFVVETKDAIYLVETKKEGDIETSNVQEKAQAALEYCRHATDYTIHNGGKPWKYLLIPHSSVMMNMSFGMLVRSYEYQSG</sequence>
<reference evidence="3 4" key="1">
    <citation type="journal article" date="2016" name="Genome Announc.">
        <title>Draft Genome Sequence of the Anaerobic Ammonium-Oxidizing Bacterium 'Candidatus Brocadia sp. 40'.</title>
        <authorList>
            <person name="Ali M."/>
            <person name="Haroon M.F."/>
            <person name="Narita Y."/>
            <person name="Zhang L."/>
            <person name="Rangel Shaw D."/>
            <person name="Okabe S."/>
            <person name="Saikaly P.E."/>
        </authorList>
    </citation>
    <scope>NUCLEOTIDE SEQUENCE [LARGE SCALE GENOMIC DNA]</scope>
    <source>
        <strain evidence="3 4">40</strain>
    </source>
</reference>
<feature type="domain" description="Helicase C-terminal" evidence="1">
    <location>
        <begin position="325"/>
        <end position="427"/>
    </location>
</feature>
<dbReference type="PANTHER" id="PTHR47396">
    <property type="entry name" value="TYPE I RESTRICTION ENZYME ECOKI R PROTEIN"/>
    <property type="match status" value="1"/>
</dbReference>
<dbReference type="PANTHER" id="PTHR47396:SF1">
    <property type="entry name" value="ATP-DEPENDENT HELICASE IRC3-RELATED"/>
    <property type="match status" value="1"/>
</dbReference>
<dbReference type="EMBL" id="MJUW02000019">
    <property type="protein sequence ID" value="OQD46843.1"/>
    <property type="molecule type" value="Genomic_DNA"/>
</dbReference>
<dbReference type="GO" id="GO:0005829">
    <property type="term" value="C:cytosol"/>
    <property type="evidence" value="ECO:0007669"/>
    <property type="project" value="TreeGrafter"/>
</dbReference>
<dbReference type="InterPro" id="IPR006935">
    <property type="entry name" value="Helicase/UvrB_N"/>
</dbReference>
<dbReference type="Gene3D" id="3.40.50.300">
    <property type="entry name" value="P-loop containing nucleotide triphosphate hydrolases"/>
    <property type="match status" value="2"/>
</dbReference>
<dbReference type="SUPFAM" id="SSF52540">
    <property type="entry name" value="P-loop containing nucleoside triphosphate hydrolases"/>
    <property type="match status" value="1"/>
</dbReference>
<dbReference type="GO" id="GO:0005524">
    <property type="term" value="F:ATP binding"/>
    <property type="evidence" value="ECO:0007669"/>
    <property type="project" value="InterPro"/>
</dbReference>
<feature type="domain" description="Helicase/UvrB N-terminal" evidence="2">
    <location>
        <begin position="66"/>
        <end position="241"/>
    </location>
</feature>
<name>A0A1V6M367_9BACT</name>
<protein>
    <submittedName>
        <fullName evidence="3">Uncharacterized protein</fullName>
    </submittedName>
</protein>
<dbReference type="Proteomes" id="UP000242219">
    <property type="component" value="Unassembled WGS sequence"/>
</dbReference>
<keyword evidence="4" id="KW-1185">Reference proteome</keyword>
<evidence type="ECO:0000259" key="1">
    <source>
        <dbReference type="Pfam" id="PF00271"/>
    </source>
</evidence>
<dbReference type="Gene3D" id="3.40.91.30">
    <property type="match status" value="1"/>
</dbReference>